<evidence type="ECO:0000313" key="2">
    <source>
        <dbReference type="EMBL" id="SUZ99122.1"/>
    </source>
</evidence>
<dbReference type="PANTHER" id="PTHR46623">
    <property type="entry name" value="CARBOXYMETHYLENEBUTENOLIDASE-RELATED"/>
    <property type="match status" value="1"/>
</dbReference>
<feature type="domain" description="Dienelactone hydrolase" evidence="1">
    <location>
        <begin position="15"/>
        <end position="239"/>
    </location>
</feature>
<dbReference type="GO" id="GO:0016787">
    <property type="term" value="F:hydrolase activity"/>
    <property type="evidence" value="ECO:0007669"/>
    <property type="project" value="InterPro"/>
</dbReference>
<dbReference type="Pfam" id="PF01738">
    <property type="entry name" value="DLH"/>
    <property type="match status" value="1"/>
</dbReference>
<reference evidence="2" key="1">
    <citation type="submission" date="2018-05" db="EMBL/GenBank/DDBJ databases">
        <authorList>
            <person name="Lanie J.A."/>
            <person name="Ng W.-L."/>
            <person name="Kazmierczak K.M."/>
            <person name="Andrzejewski T.M."/>
            <person name="Davidsen T.M."/>
            <person name="Wayne K.J."/>
            <person name="Tettelin H."/>
            <person name="Glass J.I."/>
            <person name="Rusch D."/>
            <person name="Podicherti R."/>
            <person name="Tsui H.-C.T."/>
            <person name="Winkler M.E."/>
        </authorList>
    </citation>
    <scope>NUCLEOTIDE SEQUENCE</scope>
</reference>
<accession>A0A381S4V1</accession>
<sequence>MIEHNIDISTSDGQMATFITHPESGGPHPVVLFLIDAPGKREELHDMARRISATGYYVVLSNLYYRDARSFTVHREDPASAEHMFSLMANLDNRLVAQDAAAMLAHAEADAVADTSRVGVTGYCMSGPFALWIAAEFPEVVKSAASIHGVRLAVDAEDSPHTRAVEMKGEILVMAAEHDAYVDRAHYDRLVSAFEAAGTNAHCEWIDGAHHGFVFPNRAAFDKGAAERHWELLHSLFDRTLKKQ</sequence>
<evidence type="ECO:0000259" key="1">
    <source>
        <dbReference type="Pfam" id="PF01738"/>
    </source>
</evidence>
<proteinExistence type="predicted"/>
<name>A0A381S4V1_9ZZZZ</name>
<organism evidence="2">
    <name type="scientific">marine metagenome</name>
    <dbReference type="NCBI Taxonomy" id="408172"/>
    <lineage>
        <taxon>unclassified sequences</taxon>
        <taxon>metagenomes</taxon>
        <taxon>ecological metagenomes</taxon>
    </lineage>
</organism>
<dbReference type="InterPro" id="IPR002925">
    <property type="entry name" value="Dienelactn_hydro"/>
</dbReference>
<dbReference type="InterPro" id="IPR051049">
    <property type="entry name" value="Dienelactone_hydrolase-like"/>
</dbReference>
<dbReference type="Gene3D" id="3.40.50.1820">
    <property type="entry name" value="alpha/beta hydrolase"/>
    <property type="match status" value="1"/>
</dbReference>
<dbReference type="InterPro" id="IPR029058">
    <property type="entry name" value="AB_hydrolase_fold"/>
</dbReference>
<gene>
    <name evidence="2" type="ORF">METZ01_LOCUS51976</name>
</gene>
<protein>
    <recommendedName>
        <fullName evidence="1">Dienelactone hydrolase domain-containing protein</fullName>
    </recommendedName>
</protein>
<dbReference type="SUPFAM" id="SSF53474">
    <property type="entry name" value="alpha/beta-Hydrolases"/>
    <property type="match status" value="1"/>
</dbReference>
<dbReference type="PANTHER" id="PTHR46623:SF10">
    <property type="entry name" value="CARBOXYMETHYLENEBUTENOLIDASE HOMOLOG"/>
    <property type="match status" value="1"/>
</dbReference>
<dbReference type="EMBL" id="UINC01002671">
    <property type="protein sequence ID" value="SUZ99122.1"/>
    <property type="molecule type" value="Genomic_DNA"/>
</dbReference>
<dbReference type="AlphaFoldDB" id="A0A381S4V1"/>